<dbReference type="PANTHER" id="PTHR33044">
    <property type="entry name" value="BIFUNCTIONAL INHIBITOR/LIPID-TRANSFER PROTEIN/SEED STORAGE 2S ALBUMIN SUPERFAMILY PROTEIN-RELATED"/>
    <property type="match status" value="1"/>
</dbReference>
<evidence type="ECO:0000256" key="9">
    <source>
        <dbReference type="SAM" id="Phobius"/>
    </source>
</evidence>
<evidence type="ECO:0000256" key="8">
    <source>
        <dbReference type="ARBA" id="ARBA00023288"/>
    </source>
</evidence>
<evidence type="ECO:0000256" key="3">
    <source>
        <dbReference type="ARBA" id="ARBA00022475"/>
    </source>
</evidence>
<evidence type="ECO:0000313" key="13">
    <source>
        <dbReference type="Proteomes" id="UP001054252"/>
    </source>
</evidence>
<keyword evidence="7" id="KW-0325">Glycoprotein</keyword>
<dbReference type="GO" id="GO:0005886">
    <property type="term" value="C:plasma membrane"/>
    <property type="evidence" value="ECO:0007669"/>
    <property type="project" value="UniProtKB-SubCell"/>
</dbReference>
<keyword evidence="9" id="KW-0812">Transmembrane</keyword>
<evidence type="ECO:0000256" key="4">
    <source>
        <dbReference type="ARBA" id="ARBA00022622"/>
    </source>
</evidence>
<dbReference type="EMBL" id="BPVZ01000009">
    <property type="protein sequence ID" value="GKU95481.1"/>
    <property type="molecule type" value="Genomic_DNA"/>
</dbReference>
<keyword evidence="5 10" id="KW-0732">Signal</keyword>
<dbReference type="GO" id="GO:0098552">
    <property type="term" value="C:side of membrane"/>
    <property type="evidence" value="ECO:0007669"/>
    <property type="project" value="UniProtKB-KW"/>
</dbReference>
<keyword evidence="9" id="KW-1133">Transmembrane helix</keyword>
<evidence type="ECO:0000313" key="12">
    <source>
        <dbReference type="EMBL" id="GKU95481.1"/>
    </source>
</evidence>
<comment type="similarity">
    <text evidence="2">Belongs to the plant LTP family.</text>
</comment>
<dbReference type="Gene3D" id="1.10.110.10">
    <property type="entry name" value="Plant lipid-transfer and hydrophobic proteins"/>
    <property type="match status" value="1"/>
</dbReference>
<comment type="subcellular location">
    <subcellularLocation>
        <location evidence="1">Cell membrane</location>
        <topology evidence="1">Lipid-anchor</topology>
        <topology evidence="1">GPI-anchor</topology>
    </subcellularLocation>
</comment>
<keyword evidence="3" id="KW-1003">Cell membrane</keyword>
<dbReference type="SUPFAM" id="SSF47699">
    <property type="entry name" value="Bifunctional inhibitor/lipid-transfer protein/seed storage 2S albumin"/>
    <property type="match status" value="1"/>
</dbReference>
<keyword evidence="8" id="KW-0449">Lipoprotein</keyword>
<evidence type="ECO:0000259" key="11">
    <source>
        <dbReference type="Pfam" id="PF14368"/>
    </source>
</evidence>
<dbReference type="InterPro" id="IPR036312">
    <property type="entry name" value="Bifun_inhib/LTP/seed_sf"/>
</dbReference>
<reference evidence="12 13" key="1">
    <citation type="journal article" date="2021" name="Commun. Biol.">
        <title>The genome of Shorea leprosula (Dipterocarpaceae) highlights the ecological relevance of drought in aseasonal tropical rainforests.</title>
        <authorList>
            <person name="Ng K.K.S."/>
            <person name="Kobayashi M.J."/>
            <person name="Fawcett J.A."/>
            <person name="Hatakeyama M."/>
            <person name="Paape T."/>
            <person name="Ng C.H."/>
            <person name="Ang C.C."/>
            <person name="Tnah L.H."/>
            <person name="Lee C.T."/>
            <person name="Nishiyama T."/>
            <person name="Sese J."/>
            <person name="O'Brien M.J."/>
            <person name="Copetti D."/>
            <person name="Mohd Noor M.I."/>
            <person name="Ong R.C."/>
            <person name="Putra M."/>
            <person name="Sireger I.Z."/>
            <person name="Indrioko S."/>
            <person name="Kosugi Y."/>
            <person name="Izuno A."/>
            <person name="Isagi Y."/>
            <person name="Lee S.L."/>
            <person name="Shimizu K.K."/>
        </authorList>
    </citation>
    <scope>NUCLEOTIDE SEQUENCE [LARGE SCALE GENOMIC DNA]</scope>
    <source>
        <strain evidence="12">214</strain>
    </source>
</reference>
<accession>A0AAV5ICS5</accession>
<keyword evidence="6" id="KW-1015">Disulfide bond</keyword>
<protein>
    <recommendedName>
        <fullName evidence="11">Bifunctional inhibitor/plant lipid transfer protein/seed storage helical domain-containing protein</fullName>
    </recommendedName>
</protein>
<feature type="transmembrane region" description="Helical" evidence="9">
    <location>
        <begin position="126"/>
        <end position="143"/>
    </location>
</feature>
<organism evidence="12 13">
    <name type="scientific">Rubroshorea leprosula</name>
    <dbReference type="NCBI Taxonomy" id="152421"/>
    <lineage>
        <taxon>Eukaryota</taxon>
        <taxon>Viridiplantae</taxon>
        <taxon>Streptophyta</taxon>
        <taxon>Embryophyta</taxon>
        <taxon>Tracheophyta</taxon>
        <taxon>Spermatophyta</taxon>
        <taxon>Magnoliopsida</taxon>
        <taxon>eudicotyledons</taxon>
        <taxon>Gunneridae</taxon>
        <taxon>Pentapetalae</taxon>
        <taxon>rosids</taxon>
        <taxon>malvids</taxon>
        <taxon>Malvales</taxon>
        <taxon>Dipterocarpaceae</taxon>
        <taxon>Rubroshorea</taxon>
    </lineage>
</organism>
<dbReference type="CDD" id="cd00010">
    <property type="entry name" value="AAI_LTSS"/>
    <property type="match status" value="1"/>
</dbReference>
<evidence type="ECO:0000256" key="2">
    <source>
        <dbReference type="ARBA" id="ARBA00009748"/>
    </source>
</evidence>
<keyword evidence="13" id="KW-1185">Reference proteome</keyword>
<evidence type="ECO:0000256" key="6">
    <source>
        <dbReference type="ARBA" id="ARBA00023157"/>
    </source>
</evidence>
<feature type="chain" id="PRO_5043674816" description="Bifunctional inhibitor/plant lipid transfer protein/seed storage helical domain-containing protein" evidence="10">
    <location>
        <begin position="23"/>
        <end position="144"/>
    </location>
</feature>
<dbReference type="Pfam" id="PF14368">
    <property type="entry name" value="LTP_2"/>
    <property type="match status" value="1"/>
</dbReference>
<dbReference type="Proteomes" id="UP001054252">
    <property type="component" value="Unassembled WGS sequence"/>
</dbReference>
<keyword evidence="9" id="KW-0472">Membrane</keyword>
<name>A0AAV5ICS5_9ROSI</name>
<dbReference type="AlphaFoldDB" id="A0AAV5ICS5"/>
<keyword evidence="4" id="KW-0336">GPI-anchor</keyword>
<dbReference type="InterPro" id="IPR016140">
    <property type="entry name" value="Bifunc_inhib/LTP/seed_store"/>
</dbReference>
<evidence type="ECO:0000256" key="5">
    <source>
        <dbReference type="ARBA" id="ARBA00022729"/>
    </source>
</evidence>
<evidence type="ECO:0000256" key="1">
    <source>
        <dbReference type="ARBA" id="ARBA00004609"/>
    </source>
</evidence>
<dbReference type="InterPro" id="IPR043325">
    <property type="entry name" value="LTSS"/>
</dbReference>
<evidence type="ECO:0000256" key="7">
    <source>
        <dbReference type="ARBA" id="ARBA00023180"/>
    </source>
</evidence>
<evidence type="ECO:0000256" key="10">
    <source>
        <dbReference type="SAM" id="SignalP"/>
    </source>
</evidence>
<sequence length="144" mass="14761">MAKLTIAAVILVLAATMSLTEAQNIPSCASSLTPCASYLNTNTTPGTDCCNAIKDAVANQLTCLCNLYNDPEVLKLFNISLPAALQLSRNCGVNNSLSGCANALSPTGSVPPPPGQAGSDGAADRIVWTGVTSLLLFLAFAVLF</sequence>
<comment type="caution">
    <text evidence="12">The sequence shown here is derived from an EMBL/GenBank/DDBJ whole genome shotgun (WGS) entry which is preliminary data.</text>
</comment>
<feature type="signal peptide" evidence="10">
    <location>
        <begin position="1"/>
        <end position="22"/>
    </location>
</feature>
<feature type="domain" description="Bifunctional inhibitor/plant lipid transfer protein/seed storage helical" evidence="11">
    <location>
        <begin position="11"/>
        <end position="100"/>
    </location>
</feature>
<gene>
    <name evidence="12" type="ORF">SLEP1_g8838</name>
</gene>
<proteinExistence type="inferred from homology"/>